<evidence type="ECO:0000313" key="4">
    <source>
        <dbReference type="Proteomes" id="UP000070633"/>
    </source>
</evidence>
<feature type="coiled-coil region" evidence="1">
    <location>
        <begin position="20"/>
        <end position="62"/>
    </location>
</feature>
<organism evidence="3 4">
    <name type="scientific">candidate division MSBL1 archaeon SCGC-AAA382M17</name>
    <dbReference type="NCBI Taxonomy" id="1698284"/>
    <lineage>
        <taxon>Archaea</taxon>
        <taxon>Methanobacteriati</taxon>
        <taxon>Methanobacteriota</taxon>
        <taxon>candidate division MSBL1</taxon>
    </lineage>
</organism>
<comment type="caution">
    <text evidence="3">The sequence shown here is derived from an EMBL/GenBank/DDBJ whole genome shotgun (WGS) entry which is preliminary data.</text>
</comment>
<reference evidence="3 4" key="1">
    <citation type="journal article" date="2016" name="Sci. Rep.">
        <title>Metabolic traits of an uncultured archaeal lineage -MSBL1- from brine pools of the Red Sea.</title>
        <authorList>
            <person name="Mwirichia R."/>
            <person name="Alam I."/>
            <person name="Rashid M."/>
            <person name="Vinu M."/>
            <person name="Ba-Alawi W."/>
            <person name="Anthony Kamau A."/>
            <person name="Kamanda Ngugi D."/>
            <person name="Goker M."/>
            <person name="Klenk H.P."/>
            <person name="Bajic V."/>
            <person name="Stingl U."/>
        </authorList>
    </citation>
    <scope>NUCLEOTIDE SEQUENCE [LARGE SCALE GENOMIC DNA]</scope>
    <source>
        <strain evidence="3">SCGC-AAA382M17</strain>
    </source>
</reference>
<protein>
    <recommendedName>
        <fullName evidence="5">Chromosome partition protein Smc</fullName>
    </recommendedName>
</protein>
<evidence type="ECO:0000256" key="2">
    <source>
        <dbReference type="SAM" id="MobiDB-lite"/>
    </source>
</evidence>
<keyword evidence="4" id="KW-1185">Reference proteome</keyword>
<accession>A0ABR5TJJ2</accession>
<evidence type="ECO:0008006" key="5">
    <source>
        <dbReference type="Google" id="ProtNLM"/>
    </source>
</evidence>
<proteinExistence type="predicted"/>
<feature type="region of interest" description="Disordered" evidence="2">
    <location>
        <begin position="366"/>
        <end position="390"/>
    </location>
</feature>
<evidence type="ECO:0000313" key="3">
    <source>
        <dbReference type="EMBL" id="KXB08392.1"/>
    </source>
</evidence>
<name>A0ABR5TJJ2_9EURY</name>
<sequence>MVFEKLKELFSGGEEKEEIEEVEEISIKEVEDRVENEKNRIIREAEEEVQPLLEKISNIQTKIDNTSDSLRGAESAEEVHPNLYKSAQEARRLLLKKIDRATGRIRVPSEPEWNELLDFNRSLQDANNLLKNGILSHGSRVAALFESKVNKLRRLMDSMQSLSRELNKSLRKANLKLEEFDDLVEDISEKDRLLNQKSGLKKKVEKLQGSKTEIEKSLERKEKSLESLKRSQRFKDLKDTKKEIKNLSRQEKLTKKKIDSAISELARPLRKLDKMIERDEHMVSSKVLEALDSYLDDPVQAALSEEESLPKLKAMLHELEEVLEDKMRLSDRERRKRIDEVRGLREDKKVERLREKYIRIRDRRQELEKERQSSSLLEKKDRLEGSVEDKKSELRNVENKLSKIKKNLSEVEEKVQDKKTEIRKNVRDLLDAKVKEP</sequence>
<evidence type="ECO:0000256" key="1">
    <source>
        <dbReference type="SAM" id="Coils"/>
    </source>
</evidence>
<feature type="coiled-coil region" evidence="1">
    <location>
        <begin position="152"/>
        <end position="257"/>
    </location>
</feature>
<keyword evidence="1" id="KW-0175">Coiled coil</keyword>
<dbReference type="EMBL" id="LHYI01000020">
    <property type="protein sequence ID" value="KXB08392.1"/>
    <property type="molecule type" value="Genomic_DNA"/>
</dbReference>
<gene>
    <name evidence="3" type="ORF">AKJ55_01070</name>
</gene>
<dbReference type="Proteomes" id="UP000070633">
    <property type="component" value="Unassembled WGS sequence"/>
</dbReference>